<comment type="caution">
    <text evidence="2">The sequence shown here is derived from an EMBL/GenBank/DDBJ whole genome shotgun (WGS) entry which is preliminary data.</text>
</comment>
<dbReference type="InterPro" id="IPR048844">
    <property type="entry name" value="LpdD_chaperone-like"/>
</dbReference>
<dbReference type="RefSeq" id="WP_375520777.1">
    <property type="nucleotide sequence ID" value="NZ_JBHIRY010000013.1"/>
</dbReference>
<keyword evidence="3" id="KW-1185">Reference proteome</keyword>
<dbReference type="Pfam" id="PF21758">
    <property type="entry name" value="PAC_bac"/>
    <property type="match status" value="1"/>
</dbReference>
<evidence type="ECO:0000313" key="3">
    <source>
        <dbReference type="Proteomes" id="UP001580430"/>
    </source>
</evidence>
<reference evidence="2 3" key="1">
    <citation type="submission" date="2024-09" db="EMBL/GenBank/DDBJ databases">
        <title>Paenibacillus zeirhizospherea sp. nov., isolated from surface of the maize (Zea mays) roots in a horticulture field, Hungary.</title>
        <authorList>
            <person name="Marton D."/>
            <person name="Farkas M."/>
            <person name="Bedics A."/>
            <person name="Toth E."/>
            <person name="Tancsics A."/>
            <person name="Boka K."/>
            <person name="Marati G."/>
            <person name="Kriszt B."/>
            <person name="Cserhati M."/>
        </authorList>
    </citation>
    <scope>NUCLEOTIDE SEQUENCE [LARGE SCALE GENOMIC DNA]</scope>
    <source>
        <strain evidence="2 3">JCM 18446</strain>
    </source>
</reference>
<accession>A0ABV5C5P6</accession>
<proteinExistence type="predicted"/>
<sequence length="116" mass="12866">MIHLERSAGRIRLVLDAYFMGEDVVVLLSGGDRPHLGTITAGARLEPLQTVQLQNHKEFYITEEIAVRLRKQFRGNFAICCGAHLDDITAEEIGLLTEMGVSLGNELIMFLNKPGT</sequence>
<evidence type="ECO:0000259" key="1">
    <source>
        <dbReference type="Pfam" id="PF21758"/>
    </source>
</evidence>
<feature type="domain" description="Prenylated flavin chaperone LpdD-like" evidence="1">
    <location>
        <begin position="8"/>
        <end position="109"/>
    </location>
</feature>
<evidence type="ECO:0000313" key="2">
    <source>
        <dbReference type="EMBL" id="MFB5761637.1"/>
    </source>
</evidence>
<organism evidence="2 3">
    <name type="scientific">Paenibacillus medicaginis</name>
    <dbReference type="NCBI Taxonomy" id="1470560"/>
    <lineage>
        <taxon>Bacteria</taxon>
        <taxon>Bacillati</taxon>
        <taxon>Bacillota</taxon>
        <taxon>Bacilli</taxon>
        <taxon>Bacillales</taxon>
        <taxon>Paenibacillaceae</taxon>
        <taxon>Paenibacillus</taxon>
    </lineage>
</organism>
<name>A0ABV5C5P6_9BACL</name>
<protein>
    <recommendedName>
        <fullName evidence="1">Prenylated flavin chaperone LpdD-like domain-containing protein</fullName>
    </recommendedName>
</protein>
<dbReference type="EMBL" id="JBHIRY010000013">
    <property type="protein sequence ID" value="MFB5761637.1"/>
    <property type="molecule type" value="Genomic_DNA"/>
</dbReference>
<dbReference type="Proteomes" id="UP001580430">
    <property type="component" value="Unassembled WGS sequence"/>
</dbReference>
<gene>
    <name evidence="2" type="ORF">ACE5LO_14665</name>
</gene>